<evidence type="ECO:0000313" key="1">
    <source>
        <dbReference type="EMBL" id="MPC50265.1"/>
    </source>
</evidence>
<accession>A0A5B7FY53</accession>
<organism evidence="1 2">
    <name type="scientific">Portunus trituberculatus</name>
    <name type="common">Swimming crab</name>
    <name type="synonym">Neptunus trituberculatus</name>
    <dbReference type="NCBI Taxonomy" id="210409"/>
    <lineage>
        <taxon>Eukaryota</taxon>
        <taxon>Metazoa</taxon>
        <taxon>Ecdysozoa</taxon>
        <taxon>Arthropoda</taxon>
        <taxon>Crustacea</taxon>
        <taxon>Multicrustacea</taxon>
        <taxon>Malacostraca</taxon>
        <taxon>Eumalacostraca</taxon>
        <taxon>Eucarida</taxon>
        <taxon>Decapoda</taxon>
        <taxon>Pleocyemata</taxon>
        <taxon>Brachyura</taxon>
        <taxon>Eubrachyura</taxon>
        <taxon>Portunoidea</taxon>
        <taxon>Portunidae</taxon>
        <taxon>Portuninae</taxon>
        <taxon>Portunus</taxon>
    </lineage>
</organism>
<comment type="caution">
    <text evidence="1">The sequence shown here is derived from an EMBL/GenBank/DDBJ whole genome shotgun (WGS) entry which is preliminary data.</text>
</comment>
<gene>
    <name evidence="1" type="ORF">E2C01_044089</name>
</gene>
<reference evidence="1 2" key="1">
    <citation type="submission" date="2019-05" db="EMBL/GenBank/DDBJ databases">
        <title>Another draft genome of Portunus trituberculatus and its Hox gene families provides insights of decapod evolution.</title>
        <authorList>
            <person name="Jeong J.-H."/>
            <person name="Song I."/>
            <person name="Kim S."/>
            <person name="Choi T."/>
            <person name="Kim D."/>
            <person name="Ryu S."/>
            <person name="Kim W."/>
        </authorList>
    </citation>
    <scope>NUCLEOTIDE SEQUENCE [LARGE SCALE GENOMIC DNA]</scope>
    <source>
        <tissue evidence="1">Muscle</tissue>
    </source>
</reference>
<sequence length="40" mass="4513">MDEARQWSEEVLQLTMVDTMGQGRGVNKVQGGKKNHHCLT</sequence>
<protein>
    <submittedName>
        <fullName evidence="1">Uncharacterized protein</fullName>
    </submittedName>
</protein>
<evidence type="ECO:0000313" key="2">
    <source>
        <dbReference type="Proteomes" id="UP000324222"/>
    </source>
</evidence>
<dbReference type="AlphaFoldDB" id="A0A5B7FY53"/>
<name>A0A5B7FY53_PORTR</name>
<keyword evidence="2" id="KW-1185">Reference proteome</keyword>
<dbReference type="EMBL" id="VSRR010009389">
    <property type="protein sequence ID" value="MPC50265.1"/>
    <property type="molecule type" value="Genomic_DNA"/>
</dbReference>
<dbReference type="Proteomes" id="UP000324222">
    <property type="component" value="Unassembled WGS sequence"/>
</dbReference>
<proteinExistence type="predicted"/>